<evidence type="ECO:0000313" key="3">
    <source>
        <dbReference type="Proteomes" id="UP000744438"/>
    </source>
</evidence>
<sequence>MKKIIFILMFLASSLSFTSPTWIEFLIKVDSPQNAAKIVAATDKFMSSEFVKNNFKGSLHLNAYISGGKVEETHAFAILQPSLAEHEIWMAKVSNPENEEVRKFGSVLNANSEGIGTRINKFIQTYGTPSNKDTVWAIYPFRTKQSNVEDIIKATEDLNEAIKDTFPGQFGLSERMAGGGMQTHLYTVGYESLAEMEQWEDSAPRDAGVSPFDKEMDKLVEWHEREIVRNIRVYDSAMTLQDFVE</sequence>
<accession>A0A937I2Q1</accession>
<dbReference type="Proteomes" id="UP000744438">
    <property type="component" value="Unassembled WGS sequence"/>
</dbReference>
<feature type="signal peptide" evidence="1">
    <location>
        <begin position="1"/>
        <end position="18"/>
    </location>
</feature>
<feature type="chain" id="PRO_5037187834" description="NIPSNAP domain-containing protein" evidence="1">
    <location>
        <begin position="19"/>
        <end position="245"/>
    </location>
</feature>
<proteinExistence type="predicted"/>
<dbReference type="AlphaFoldDB" id="A0A937I2Q1"/>
<comment type="caution">
    <text evidence="2">The sequence shown here is derived from an EMBL/GenBank/DDBJ whole genome shotgun (WGS) entry which is preliminary data.</text>
</comment>
<keyword evidence="1" id="KW-0732">Signal</keyword>
<protein>
    <recommendedName>
        <fullName evidence="4">NIPSNAP domain-containing protein</fullName>
    </recommendedName>
</protein>
<reference evidence="2" key="1">
    <citation type="submission" date="2020-10" db="EMBL/GenBank/DDBJ databases">
        <title>Microbiome of the Black Sea water column analyzed by genome centric metagenomics.</title>
        <authorList>
            <person name="Cabello-Yeves P.J."/>
            <person name="Callieri C."/>
            <person name="Picazo A."/>
            <person name="Mehrshad M."/>
            <person name="Haro-Moreno J.M."/>
            <person name="Roda-Garcia J."/>
            <person name="Dzembekova N."/>
            <person name="Slabakova V."/>
            <person name="Slabakova N."/>
            <person name="Moncheva S."/>
            <person name="Rodriguez-Valera F."/>
        </authorList>
    </citation>
    <scope>NUCLEOTIDE SEQUENCE</scope>
    <source>
        <strain evidence="2">BS307-5m-G49</strain>
    </source>
</reference>
<gene>
    <name evidence="2" type="ORF">ISQ63_02955</name>
</gene>
<name>A0A937I2Q1_9GAMM</name>
<evidence type="ECO:0008006" key="4">
    <source>
        <dbReference type="Google" id="ProtNLM"/>
    </source>
</evidence>
<evidence type="ECO:0000313" key="2">
    <source>
        <dbReference type="EMBL" id="MBL6811827.1"/>
    </source>
</evidence>
<organism evidence="2 3">
    <name type="scientific">SAR86 cluster bacterium</name>
    <dbReference type="NCBI Taxonomy" id="2030880"/>
    <lineage>
        <taxon>Bacteria</taxon>
        <taxon>Pseudomonadati</taxon>
        <taxon>Pseudomonadota</taxon>
        <taxon>Gammaproteobacteria</taxon>
        <taxon>SAR86 cluster</taxon>
    </lineage>
</organism>
<evidence type="ECO:0000256" key="1">
    <source>
        <dbReference type="SAM" id="SignalP"/>
    </source>
</evidence>
<dbReference type="EMBL" id="JADHQC010000014">
    <property type="protein sequence ID" value="MBL6811827.1"/>
    <property type="molecule type" value="Genomic_DNA"/>
</dbReference>